<reference evidence="1 2" key="1">
    <citation type="submission" date="2020-08" db="EMBL/GenBank/DDBJ databases">
        <title>Genomic Encyclopedia of Type Strains, Phase IV (KMG-IV): sequencing the most valuable type-strain genomes for metagenomic binning, comparative biology and taxonomic classification.</title>
        <authorList>
            <person name="Goeker M."/>
        </authorList>
    </citation>
    <scope>NUCLEOTIDE SEQUENCE [LARGE SCALE GENOMIC DNA]</scope>
    <source>
        <strain evidence="1 2">YIM 65646</strain>
    </source>
</reference>
<sequence>MAGIHRRGKIAATTFTDRVPADALPAAADPVGDLGEREEILVDEAEWAEADAIEIGDRGGDGVGAGRSLTVELRDGVAGPGFDTDIIGGDLVQGVVLFVGRDVIEDHREREDRHVPATFLIHGRDLRVCA</sequence>
<accession>A0A841FQ58</accession>
<evidence type="ECO:0000313" key="2">
    <source>
        <dbReference type="Proteomes" id="UP000548476"/>
    </source>
</evidence>
<dbReference type="AlphaFoldDB" id="A0A841FQ58"/>
<name>A0A841FQ58_9ACTN</name>
<comment type="caution">
    <text evidence="1">The sequence shown here is derived from an EMBL/GenBank/DDBJ whole genome shotgun (WGS) entry which is preliminary data.</text>
</comment>
<organism evidence="1 2">
    <name type="scientific">Phytomonospora endophytica</name>
    <dbReference type="NCBI Taxonomy" id="714109"/>
    <lineage>
        <taxon>Bacteria</taxon>
        <taxon>Bacillati</taxon>
        <taxon>Actinomycetota</taxon>
        <taxon>Actinomycetes</taxon>
        <taxon>Micromonosporales</taxon>
        <taxon>Micromonosporaceae</taxon>
        <taxon>Phytomonospora</taxon>
    </lineage>
</organism>
<evidence type="ECO:0000313" key="1">
    <source>
        <dbReference type="EMBL" id="MBB6034090.1"/>
    </source>
</evidence>
<protein>
    <submittedName>
        <fullName evidence="1">Uncharacterized protein</fullName>
    </submittedName>
</protein>
<dbReference type="RefSeq" id="WP_184786984.1">
    <property type="nucleotide sequence ID" value="NZ_BONT01000044.1"/>
</dbReference>
<dbReference type="Proteomes" id="UP000548476">
    <property type="component" value="Unassembled WGS sequence"/>
</dbReference>
<proteinExistence type="predicted"/>
<gene>
    <name evidence="1" type="ORF">HNR73_001940</name>
</gene>
<keyword evidence="2" id="KW-1185">Reference proteome</keyword>
<dbReference type="EMBL" id="JACHGT010000004">
    <property type="protein sequence ID" value="MBB6034090.1"/>
    <property type="molecule type" value="Genomic_DNA"/>
</dbReference>